<comment type="caution">
    <text evidence="1">The sequence shown here is derived from an EMBL/GenBank/DDBJ whole genome shotgun (WGS) entry which is preliminary data.</text>
</comment>
<reference evidence="1 2" key="1">
    <citation type="submission" date="2020-08" db="EMBL/GenBank/DDBJ databases">
        <title>Sequencing the genomes of 1000 actinobacteria strains.</title>
        <authorList>
            <person name="Klenk H.-P."/>
        </authorList>
    </citation>
    <scope>NUCLEOTIDE SEQUENCE [LARGE SCALE GENOMIC DNA]</scope>
    <source>
        <strain evidence="1 2">DSM 43150</strain>
    </source>
</reference>
<dbReference type="Proteomes" id="UP000590511">
    <property type="component" value="Unassembled WGS sequence"/>
</dbReference>
<dbReference type="AlphaFoldDB" id="A0A7W7HBX6"/>
<name>A0A7W7HBX6_9ACTN</name>
<organism evidence="1 2">
    <name type="scientific">Actinoplanes lobatus</name>
    <dbReference type="NCBI Taxonomy" id="113568"/>
    <lineage>
        <taxon>Bacteria</taxon>
        <taxon>Bacillati</taxon>
        <taxon>Actinomycetota</taxon>
        <taxon>Actinomycetes</taxon>
        <taxon>Micromonosporales</taxon>
        <taxon>Micromonosporaceae</taxon>
        <taxon>Actinoplanes</taxon>
    </lineage>
</organism>
<protein>
    <submittedName>
        <fullName evidence="1">Uncharacterized protein</fullName>
    </submittedName>
</protein>
<evidence type="ECO:0000313" key="2">
    <source>
        <dbReference type="Proteomes" id="UP000590511"/>
    </source>
</evidence>
<gene>
    <name evidence="1" type="ORF">BJ964_001887</name>
</gene>
<sequence>MRDAATCDTDGVPPLFHLAGNEAVVYLRGYMDGQRGKAA</sequence>
<accession>A0A7W7HBX6</accession>
<evidence type="ECO:0000313" key="1">
    <source>
        <dbReference type="EMBL" id="MBB4747726.1"/>
    </source>
</evidence>
<proteinExistence type="predicted"/>
<dbReference type="EMBL" id="JACHNC010000001">
    <property type="protein sequence ID" value="MBB4747726.1"/>
    <property type="molecule type" value="Genomic_DNA"/>
</dbReference>